<dbReference type="EMBL" id="JBHSKX010000001">
    <property type="protein sequence ID" value="MFC5366594.1"/>
    <property type="molecule type" value="Genomic_DNA"/>
</dbReference>
<dbReference type="AlphaFoldDB" id="A0ABD5R9D7"/>
<reference evidence="2 3" key="1">
    <citation type="journal article" date="2019" name="Int. J. Syst. Evol. Microbiol.">
        <title>The Global Catalogue of Microorganisms (GCM) 10K type strain sequencing project: providing services to taxonomists for standard genome sequencing and annotation.</title>
        <authorList>
            <consortium name="The Broad Institute Genomics Platform"/>
            <consortium name="The Broad Institute Genome Sequencing Center for Infectious Disease"/>
            <person name="Wu L."/>
            <person name="Ma J."/>
        </authorList>
    </citation>
    <scope>NUCLEOTIDE SEQUENCE [LARGE SCALE GENOMIC DNA]</scope>
    <source>
        <strain evidence="2 3">CGMCC 1.12237</strain>
    </source>
</reference>
<organism evidence="2 3">
    <name type="scientific">Salinirubrum litoreum</name>
    <dbReference type="NCBI Taxonomy" id="1126234"/>
    <lineage>
        <taxon>Archaea</taxon>
        <taxon>Methanobacteriati</taxon>
        <taxon>Methanobacteriota</taxon>
        <taxon>Stenosarchaea group</taxon>
        <taxon>Halobacteria</taxon>
        <taxon>Halobacteriales</taxon>
        <taxon>Haloferacaceae</taxon>
        <taxon>Salinirubrum</taxon>
    </lineage>
</organism>
<dbReference type="RefSeq" id="WP_227228065.1">
    <property type="nucleotide sequence ID" value="NZ_JAJCVJ010000001.1"/>
</dbReference>
<dbReference type="Proteomes" id="UP001596201">
    <property type="component" value="Unassembled WGS sequence"/>
</dbReference>
<evidence type="ECO:0000259" key="1">
    <source>
        <dbReference type="Pfam" id="PF10069"/>
    </source>
</evidence>
<accession>A0ABD5R9D7</accession>
<name>A0ABD5R9D7_9EURY</name>
<evidence type="ECO:0000313" key="2">
    <source>
        <dbReference type="EMBL" id="MFC5366594.1"/>
    </source>
</evidence>
<sequence length="274" mass="30205">MLRDVLDPVRRDRRTLTLFTRDGPDDAVDTVRRHFAVRNVDVTVRRTSAPEPAGFAVLHDDDGECIEAGSLSGLSAYLSPDVWGQVFDADRVDERPDRPALLRAVDDGVYVVENAGKLPLLRASHQIEHLATGSEPGTLFAGFQQLSNIRDDFGTWDRYRRLAAYDTDVHVFGSPDQAFPDDESLTVHGSDAAEIGDTWFLVYLGAEWAGVLIAEQVASAPDGPRYDGFFSFRRDLAETAATYLAETYLDKSDLTWPAVDGGTDPVVDDGDLRD</sequence>
<gene>
    <name evidence="2" type="ORF">ACFPJ5_06550</name>
</gene>
<dbReference type="InterPro" id="IPR019278">
    <property type="entry name" value="DICT_dom"/>
</dbReference>
<comment type="caution">
    <text evidence="2">The sequence shown here is derived from an EMBL/GenBank/DDBJ whole genome shotgun (WGS) entry which is preliminary data.</text>
</comment>
<dbReference type="Pfam" id="PF10069">
    <property type="entry name" value="DICT"/>
    <property type="match status" value="1"/>
</dbReference>
<protein>
    <submittedName>
        <fullName evidence="2">DICT sensory domain-containing protein</fullName>
    </submittedName>
</protein>
<keyword evidence="3" id="KW-1185">Reference proteome</keyword>
<proteinExistence type="predicted"/>
<evidence type="ECO:0000313" key="3">
    <source>
        <dbReference type="Proteomes" id="UP001596201"/>
    </source>
</evidence>
<feature type="domain" description="DICT" evidence="1">
    <location>
        <begin position="120"/>
        <end position="215"/>
    </location>
</feature>